<keyword evidence="3" id="KW-1003">Cell membrane</keyword>
<evidence type="ECO:0000313" key="16">
    <source>
        <dbReference type="Proteomes" id="UP000019253"/>
    </source>
</evidence>
<dbReference type="Pfam" id="PF00367">
    <property type="entry name" value="PTS_EIIB"/>
    <property type="match status" value="1"/>
</dbReference>
<dbReference type="GO" id="GO:0016301">
    <property type="term" value="F:kinase activity"/>
    <property type="evidence" value="ECO:0007669"/>
    <property type="project" value="UniProtKB-KW"/>
</dbReference>
<feature type="transmembrane region" description="Helical" evidence="12">
    <location>
        <begin position="457"/>
        <end position="477"/>
    </location>
</feature>
<keyword evidence="6" id="KW-0598">Phosphotransferase system</keyword>
<proteinExistence type="predicted"/>
<keyword evidence="4" id="KW-0762">Sugar transport</keyword>
<feature type="transmembrane region" description="Helical" evidence="12">
    <location>
        <begin position="413"/>
        <end position="437"/>
    </location>
</feature>
<feature type="transmembrane region" description="Helical" evidence="12">
    <location>
        <begin position="240"/>
        <end position="259"/>
    </location>
</feature>
<accession>W7B555</accession>
<dbReference type="STRING" id="1265819.PGRAN_16062"/>
<evidence type="ECO:0000256" key="11">
    <source>
        <dbReference type="PROSITE-ProRule" id="PRU00421"/>
    </source>
</evidence>
<feature type="transmembrane region" description="Helical" evidence="12">
    <location>
        <begin position="140"/>
        <end position="163"/>
    </location>
</feature>
<feature type="domain" description="PTS EIIB type-1" evidence="13">
    <location>
        <begin position="5"/>
        <end position="87"/>
    </location>
</feature>
<dbReference type="GO" id="GO:0005886">
    <property type="term" value="C:plasma membrane"/>
    <property type="evidence" value="ECO:0007669"/>
    <property type="project" value="UniProtKB-SubCell"/>
</dbReference>
<keyword evidence="9 12" id="KW-1133">Transmembrane helix</keyword>
<dbReference type="Proteomes" id="UP000019253">
    <property type="component" value="Unassembled WGS sequence"/>
</dbReference>
<keyword evidence="2" id="KW-0813">Transport</keyword>
<feature type="transmembrane region" description="Helical" evidence="12">
    <location>
        <begin position="210"/>
        <end position="228"/>
    </location>
</feature>
<dbReference type="Pfam" id="PF02378">
    <property type="entry name" value="PTS_EIIC"/>
    <property type="match status" value="1"/>
</dbReference>
<feature type="active site" description="Phosphocysteine intermediate; for EIIB activity" evidence="11">
    <location>
        <position position="27"/>
    </location>
</feature>
<evidence type="ECO:0000256" key="1">
    <source>
        <dbReference type="ARBA" id="ARBA00004651"/>
    </source>
</evidence>
<evidence type="ECO:0000256" key="7">
    <source>
        <dbReference type="ARBA" id="ARBA00022692"/>
    </source>
</evidence>
<sequence length="487" mass="51188">MSKEHDLGQKIFEEVGGMGNVSKIAHCMTRVRLGIKDTDKVNVEGLKKAPGVLGVVEDDTLQIIVGPGFVNKVAGAMCDMAGVKLGETLPDNLDENLTQSSAKSGKDLVEERAAAIKAEMKKKQNSSSGFKRLLKSVSNIFVPLIPGFVGAGLIAGIAAILFNNIQAGNLDVGTWMQYVTLLNVIKNGIFYFLVIYVGINTAQEFGGTPVLGGAVGGITLLIGVTPELPIKNIFNGSNMVAGQGGIIGVLLAVYLLCVLEKFLRKWIPNSLDIILTPMLALLIIGLFTIFIIMPFAGVISTSLVGSINWIIAKGGLFAGFVLGTLFLPMVMLGLHQVLTPIHVEMIAQQGYTILLPMLAMAGAGQVGAAIAIWMRCRKNKPLINMIKGGLPVGILGIGEPLIYGVTIPLGKPFITACIGGGIGGAAIGYFGNVGAIAIGPSGVALIPLIANGSWFEYVIGLLVAYIGGFILTYLWGVPKDAMEAVEE</sequence>
<dbReference type="PROSITE" id="PS01035">
    <property type="entry name" value="PTS_EIIB_TYPE_1_CYS"/>
    <property type="match status" value="1"/>
</dbReference>
<feature type="transmembrane region" description="Helical" evidence="12">
    <location>
        <begin position="175"/>
        <end position="198"/>
    </location>
</feature>
<dbReference type="RefSeq" id="WP_036068430.1">
    <property type="nucleotide sequence ID" value="NZ_AODD01000037.1"/>
</dbReference>
<evidence type="ECO:0000256" key="10">
    <source>
        <dbReference type="ARBA" id="ARBA00023136"/>
    </source>
</evidence>
<dbReference type="InterPro" id="IPR013013">
    <property type="entry name" value="PTS_EIIC_1"/>
</dbReference>
<evidence type="ECO:0000256" key="4">
    <source>
        <dbReference type="ARBA" id="ARBA00022597"/>
    </source>
</evidence>
<organism evidence="15 16">
    <name type="scientific">Listeria grandensis FSL F6-0971</name>
    <dbReference type="NCBI Taxonomy" id="1265819"/>
    <lineage>
        <taxon>Bacteria</taxon>
        <taxon>Bacillati</taxon>
        <taxon>Bacillota</taxon>
        <taxon>Bacilli</taxon>
        <taxon>Bacillales</taxon>
        <taxon>Listeriaceae</taxon>
        <taxon>Listeria</taxon>
    </lineage>
</organism>
<dbReference type="PROSITE" id="PS51103">
    <property type="entry name" value="PTS_EIIC_TYPE_1"/>
    <property type="match status" value="1"/>
</dbReference>
<dbReference type="GO" id="GO:0009401">
    <property type="term" value="P:phosphoenolpyruvate-dependent sugar phosphotransferase system"/>
    <property type="evidence" value="ECO:0007669"/>
    <property type="project" value="UniProtKB-KW"/>
</dbReference>
<evidence type="ECO:0000259" key="13">
    <source>
        <dbReference type="PROSITE" id="PS51098"/>
    </source>
</evidence>
<evidence type="ECO:0000256" key="5">
    <source>
        <dbReference type="ARBA" id="ARBA00022679"/>
    </source>
</evidence>
<feature type="transmembrane region" description="Helical" evidence="12">
    <location>
        <begin position="271"/>
        <end position="296"/>
    </location>
</feature>
<feature type="domain" description="PTS EIIC type-1" evidence="14">
    <location>
        <begin position="135"/>
        <end position="487"/>
    </location>
</feature>
<gene>
    <name evidence="15" type="ORF">PGRAN_16062</name>
</gene>
<keyword evidence="10 12" id="KW-0472">Membrane</keyword>
<evidence type="ECO:0000256" key="12">
    <source>
        <dbReference type="SAM" id="Phobius"/>
    </source>
</evidence>
<dbReference type="GO" id="GO:0008982">
    <property type="term" value="F:protein-N(PI)-phosphohistidine-sugar phosphotransferase activity"/>
    <property type="evidence" value="ECO:0007669"/>
    <property type="project" value="InterPro"/>
</dbReference>
<dbReference type="CDD" id="cd00212">
    <property type="entry name" value="PTS_IIB_glc"/>
    <property type="match status" value="1"/>
</dbReference>
<evidence type="ECO:0000259" key="14">
    <source>
        <dbReference type="PROSITE" id="PS51103"/>
    </source>
</evidence>
<dbReference type="InterPro" id="IPR036878">
    <property type="entry name" value="Glu_permease_IIB"/>
</dbReference>
<comment type="subcellular location">
    <subcellularLocation>
        <location evidence="1">Cell membrane</location>
        <topology evidence="1">Multi-pass membrane protein</topology>
    </subcellularLocation>
</comment>
<protein>
    <submittedName>
        <fullName evidence="15">PTS system EIIBC component</fullName>
    </submittedName>
</protein>
<name>W7B555_9LIST</name>
<dbReference type="InterPro" id="IPR003352">
    <property type="entry name" value="PTS_EIIC"/>
</dbReference>
<comment type="caution">
    <text evidence="15">The sequence shown here is derived from an EMBL/GenBank/DDBJ whole genome shotgun (WGS) entry which is preliminary data.</text>
</comment>
<evidence type="ECO:0000256" key="2">
    <source>
        <dbReference type="ARBA" id="ARBA00022448"/>
    </source>
</evidence>
<dbReference type="SUPFAM" id="SSF55604">
    <property type="entry name" value="Glucose permease domain IIB"/>
    <property type="match status" value="1"/>
</dbReference>
<feature type="transmembrane region" description="Helical" evidence="12">
    <location>
        <begin position="385"/>
        <end position="406"/>
    </location>
</feature>
<keyword evidence="8" id="KW-0418">Kinase</keyword>
<keyword evidence="5" id="KW-0808">Transferase</keyword>
<keyword evidence="7 12" id="KW-0812">Transmembrane</keyword>
<dbReference type="GO" id="GO:0090588">
    <property type="term" value="F:protein-phosphocysteine-N-acetylmuramate phosphotransferase system transporter activity"/>
    <property type="evidence" value="ECO:0007669"/>
    <property type="project" value="TreeGrafter"/>
</dbReference>
<dbReference type="Gene3D" id="3.30.1360.60">
    <property type="entry name" value="Glucose permease domain IIB"/>
    <property type="match status" value="1"/>
</dbReference>
<reference evidence="15 16" key="1">
    <citation type="journal article" date="2014" name="Int. J. Syst. Evol. Microbiol.">
        <title>Listeria floridensis sp. nov., Listeria aquatica sp. nov., Listeria cornellensis sp. nov., Listeria riparia sp. nov. and Listeria grandensis sp. nov., from agricultural and natural environments.</title>
        <authorList>
            <person name="den Bakker H.C."/>
            <person name="Warchocki S."/>
            <person name="Wright E.M."/>
            <person name="Allred A.F."/>
            <person name="Ahlstrom C."/>
            <person name="Manuel C.S."/>
            <person name="Stasiewicz M.J."/>
            <person name="Burrell A."/>
            <person name="Roof S."/>
            <person name="Strawn L."/>
            <person name="Fortes E.D."/>
            <person name="Nightingale K.K."/>
            <person name="Kephart D."/>
            <person name="Wiedmann M."/>
        </authorList>
    </citation>
    <scope>NUCLEOTIDE SEQUENCE [LARGE SCALE GENOMIC DNA]</scope>
    <source>
        <strain evidence="16">FSL F6-971</strain>
    </source>
</reference>
<keyword evidence="16" id="KW-1185">Reference proteome</keyword>
<dbReference type="AlphaFoldDB" id="W7B555"/>
<dbReference type="PROSITE" id="PS51098">
    <property type="entry name" value="PTS_EIIB_TYPE_1"/>
    <property type="match status" value="1"/>
</dbReference>
<dbReference type="InterPro" id="IPR001996">
    <property type="entry name" value="PTS_IIB_1"/>
</dbReference>
<dbReference type="PANTHER" id="PTHR30175:SF3">
    <property type="entry name" value="PTS SYSTEM N-ACETYLMURAMIC ACID-SPECIFIC EIIBC COMPONENT"/>
    <property type="match status" value="1"/>
</dbReference>
<evidence type="ECO:0000313" key="15">
    <source>
        <dbReference type="EMBL" id="EUJ17886.1"/>
    </source>
</evidence>
<evidence type="ECO:0000256" key="3">
    <source>
        <dbReference type="ARBA" id="ARBA00022475"/>
    </source>
</evidence>
<dbReference type="EMBL" id="AODD01000037">
    <property type="protein sequence ID" value="EUJ17886.1"/>
    <property type="molecule type" value="Genomic_DNA"/>
</dbReference>
<dbReference type="InterPro" id="IPR018113">
    <property type="entry name" value="PTrfase_EIIB_Cys"/>
</dbReference>
<dbReference type="OrthoDB" id="9769191at2"/>
<feature type="transmembrane region" description="Helical" evidence="12">
    <location>
        <begin position="350"/>
        <end position="373"/>
    </location>
</feature>
<evidence type="ECO:0000256" key="8">
    <source>
        <dbReference type="ARBA" id="ARBA00022777"/>
    </source>
</evidence>
<dbReference type="PATRIC" id="fig|1265819.5.peg.3199"/>
<evidence type="ECO:0000256" key="9">
    <source>
        <dbReference type="ARBA" id="ARBA00022989"/>
    </source>
</evidence>
<dbReference type="InterPro" id="IPR050558">
    <property type="entry name" value="PTS_Sugar-Specific_Components"/>
</dbReference>
<evidence type="ECO:0000256" key="6">
    <source>
        <dbReference type="ARBA" id="ARBA00022683"/>
    </source>
</evidence>
<dbReference type="PANTHER" id="PTHR30175">
    <property type="entry name" value="PHOSPHOTRANSFERASE SYSTEM TRANSPORT PROTEIN"/>
    <property type="match status" value="1"/>
</dbReference>
<feature type="transmembrane region" description="Helical" evidence="12">
    <location>
        <begin position="316"/>
        <end position="338"/>
    </location>
</feature>